<dbReference type="Proteomes" id="UP000197153">
    <property type="component" value="Chromosome 2"/>
</dbReference>
<dbReference type="PANTHER" id="PTHR44688">
    <property type="entry name" value="DNA-BINDING TRANSCRIPTIONAL ACTIVATOR DEVR_DOSR"/>
    <property type="match status" value="1"/>
</dbReference>
<dbReference type="GO" id="GO:0003677">
    <property type="term" value="F:DNA binding"/>
    <property type="evidence" value="ECO:0007669"/>
    <property type="project" value="UniProtKB-KW"/>
</dbReference>
<evidence type="ECO:0000313" key="5">
    <source>
        <dbReference type="EMBL" id="ASG23230.1"/>
    </source>
</evidence>
<dbReference type="PRINTS" id="PR00038">
    <property type="entry name" value="HTHLUXR"/>
</dbReference>
<accession>A0A248JXG3</accession>
<feature type="domain" description="HTH luxR-type" evidence="4">
    <location>
        <begin position="39"/>
        <end position="104"/>
    </location>
</feature>
<keyword evidence="3" id="KW-0804">Transcription</keyword>
<evidence type="ECO:0000256" key="2">
    <source>
        <dbReference type="ARBA" id="ARBA00023125"/>
    </source>
</evidence>
<proteinExistence type="predicted"/>
<keyword evidence="1" id="KW-0805">Transcription regulation</keyword>
<reference evidence="5 6" key="1">
    <citation type="submission" date="2017-06" db="EMBL/GenBank/DDBJ databases">
        <title>Complete genome sequence of Nitrospirillum amazonense strain CBAmC, an endophytic nitrogen-fixing and plant growth-promoting bacterium, isolated from sugarcane.</title>
        <authorList>
            <person name="Schwab S."/>
            <person name="dos Santos Teixeira K.R."/>
            <person name="Simoes Araujo J.L."/>
            <person name="Soares Vidal M."/>
            <person name="Borges de Freitas H.R."/>
            <person name="Rivello Crivelaro A.L."/>
            <person name="Bueno de Camargo Nunes A."/>
            <person name="dos Santos C.M."/>
            <person name="Palmeira da Silva Rosa D."/>
            <person name="da Silva Padilha D."/>
            <person name="da Silva E."/>
            <person name="Araujo Terra L."/>
            <person name="Soares Mendes V."/>
            <person name="Farinelli L."/>
            <person name="Magalhaes Cruz L."/>
            <person name="Baldani J.I."/>
        </authorList>
    </citation>
    <scope>NUCLEOTIDE SEQUENCE [LARGE SCALE GENOMIC DNA]</scope>
    <source>
        <strain evidence="5 6">CBAmC</strain>
    </source>
</reference>
<dbReference type="PROSITE" id="PS00622">
    <property type="entry name" value="HTH_LUXR_1"/>
    <property type="match status" value="1"/>
</dbReference>
<dbReference type="SMART" id="SM00421">
    <property type="entry name" value="HTH_LUXR"/>
    <property type="match status" value="1"/>
</dbReference>
<dbReference type="SUPFAM" id="SSF46894">
    <property type="entry name" value="C-terminal effector domain of the bipartite response regulators"/>
    <property type="match status" value="1"/>
</dbReference>
<name>A0A248JXG3_9PROT</name>
<dbReference type="PROSITE" id="PS50043">
    <property type="entry name" value="HTH_LUXR_2"/>
    <property type="match status" value="1"/>
</dbReference>
<gene>
    <name evidence="5" type="ORF">Y958_20585</name>
</gene>
<evidence type="ECO:0000256" key="3">
    <source>
        <dbReference type="ARBA" id="ARBA00023163"/>
    </source>
</evidence>
<dbReference type="AlphaFoldDB" id="A0A248JXG3"/>
<dbReference type="InterPro" id="IPR000792">
    <property type="entry name" value="Tscrpt_reg_LuxR_C"/>
</dbReference>
<evidence type="ECO:0000259" key="4">
    <source>
        <dbReference type="PROSITE" id="PS50043"/>
    </source>
</evidence>
<dbReference type="InterPro" id="IPR036388">
    <property type="entry name" value="WH-like_DNA-bd_sf"/>
</dbReference>
<dbReference type="GO" id="GO:0006355">
    <property type="term" value="P:regulation of DNA-templated transcription"/>
    <property type="evidence" value="ECO:0007669"/>
    <property type="project" value="InterPro"/>
</dbReference>
<dbReference type="Pfam" id="PF00196">
    <property type="entry name" value="GerE"/>
    <property type="match status" value="1"/>
</dbReference>
<dbReference type="Gene3D" id="1.10.10.10">
    <property type="entry name" value="Winged helix-like DNA-binding domain superfamily/Winged helix DNA-binding domain"/>
    <property type="match status" value="1"/>
</dbReference>
<dbReference type="InterPro" id="IPR016032">
    <property type="entry name" value="Sig_transdc_resp-reg_C-effctor"/>
</dbReference>
<evidence type="ECO:0000313" key="6">
    <source>
        <dbReference type="Proteomes" id="UP000197153"/>
    </source>
</evidence>
<dbReference type="PANTHER" id="PTHR44688:SF16">
    <property type="entry name" value="DNA-BINDING TRANSCRIPTIONAL ACTIVATOR DEVR_DOSR"/>
    <property type="match status" value="1"/>
</dbReference>
<keyword evidence="6" id="KW-1185">Reference proteome</keyword>
<dbReference type="KEGG" id="nao:Y958_20585"/>
<sequence length="109" mass="11668">MLRLVAPGPSTRYYRIGVPEDARSVFSPSSPCAFEPMTAPALTHPLTPREAECLRLLARGESSKQIAHTLGLSSRSVDAYLGRARKKLGARNSTHAAVIASKAGLLIEP</sequence>
<keyword evidence="2" id="KW-0238">DNA-binding</keyword>
<protein>
    <recommendedName>
        <fullName evidence="4">HTH luxR-type domain-containing protein</fullName>
    </recommendedName>
</protein>
<evidence type="ECO:0000256" key="1">
    <source>
        <dbReference type="ARBA" id="ARBA00023015"/>
    </source>
</evidence>
<organism evidence="5 6">
    <name type="scientific">Nitrospirillum viridazoti CBAmc</name>
    <dbReference type="NCBI Taxonomy" id="1441467"/>
    <lineage>
        <taxon>Bacteria</taxon>
        <taxon>Pseudomonadati</taxon>
        <taxon>Pseudomonadota</taxon>
        <taxon>Alphaproteobacteria</taxon>
        <taxon>Rhodospirillales</taxon>
        <taxon>Azospirillaceae</taxon>
        <taxon>Nitrospirillum</taxon>
        <taxon>Nitrospirillum viridazoti</taxon>
    </lineage>
</organism>
<dbReference type="EMBL" id="CP022111">
    <property type="protein sequence ID" value="ASG23230.1"/>
    <property type="molecule type" value="Genomic_DNA"/>
</dbReference>
<dbReference type="CDD" id="cd06170">
    <property type="entry name" value="LuxR_C_like"/>
    <property type="match status" value="1"/>
</dbReference>